<protein>
    <submittedName>
        <fullName evidence="1">Uncharacterized protein</fullName>
    </submittedName>
</protein>
<accession>A0A501Q243</accession>
<dbReference type="OrthoDB" id="7585366at2"/>
<organism evidence="1 2">
    <name type="scientific">Flavobacterium microcysteis</name>
    <dbReference type="NCBI Taxonomy" id="2596891"/>
    <lineage>
        <taxon>Bacteria</taxon>
        <taxon>Pseudomonadati</taxon>
        <taxon>Bacteroidota</taxon>
        <taxon>Flavobacteriia</taxon>
        <taxon>Flavobacteriales</taxon>
        <taxon>Flavobacteriaceae</taxon>
        <taxon>Flavobacterium</taxon>
    </lineage>
</organism>
<name>A0A501Q243_9FLAO</name>
<dbReference type="EMBL" id="VFJE01000056">
    <property type="protein sequence ID" value="TPD66001.1"/>
    <property type="molecule type" value="Genomic_DNA"/>
</dbReference>
<reference evidence="1 2" key="2">
    <citation type="submission" date="2019-06" db="EMBL/GenBank/DDBJ databases">
        <authorList>
            <person name="Seo Y."/>
        </authorList>
    </citation>
    <scope>NUCLEOTIDE SEQUENCE [LARGE SCALE GENOMIC DNA]</scope>
    <source>
        <strain evidence="1 2">MaA-Y11</strain>
    </source>
</reference>
<sequence length="198" mass="22975">MTLEEKFNEDLHGGKQINGQVRYNGCYMGEDDKGHSTVKFDNGNFYVFKDHKVIKHIEGTDVYFINDHITEAIYSFIDSNLLMLDNHTYSDYNSEDAVEFYFNDKTVSDNSRGTLIRLVINRDSKNIEISNIFIEYSLKCNGFGKKIILEIFKIACKHNYRLFLVQMVPSFYDKMIKRGAKDIAFEDVVEITATTVLQ</sequence>
<dbReference type="RefSeq" id="WP_140002753.1">
    <property type="nucleotide sequence ID" value="NZ_VFJE01000056.1"/>
</dbReference>
<dbReference type="AlphaFoldDB" id="A0A501Q243"/>
<comment type="caution">
    <text evidence="1">The sequence shown here is derived from an EMBL/GenBank/DDBJ whole genome shotgun (WGS) entry which is preliminary data.</text>
</comment>
<evidence type="ECO:0000313" key="1">
    <source>
        <dbReference type="EMBL" id="TPD66001.1"/>
    </source>
</evidence>
<proteinExistence type="predicted"/>
<evidence type="ECO:0000313" key="2">
    <source>
        <dbReference type="Proteomes" id="UP000319175"/>
    </source>
</evidence>
<reference evidence="1 2" key="1">
    <citation type="submission" date="2019-06" db="EMBL/GenBank/DDBJ databases">
        <title>Flavobacterium sp. MaA-Y11 from geoumgang.</title>
        <authorList>
            <person name="Jeong S."/>
        </authorList>
    </citation>
    <scope>NUCLEOTIDE SEQUENCE [LARGE SCALE GENOMIC DNA]</scope>
    <source>
        <strain evidence="1 2">MaA-Y11</strain>
    </source>
</reference>
<keyword evidence="2" id="KW-1185">Reference proteome</keyword>
<gene>
    <name evidence="1" type="ORF">FJA49_17645</name>
</gene>
<dbReference type="Proteomes" id="UP000319175">
    <property type="component" value="Unassembled WGS sequence"/>
</dbReference>